<dbReference type="RefSeq" id="WP_089322149.1">
    <property type="nucleotide sequence ID" value="NZ_FZOB01000001.1"/>
</dbReference>
<dbReference type="SMART" id="SM00481">
    <property type="entry name" value="POLIIIAc"/>
    <property type="match status" value="1"/>
</dbReference>
<dbReference type="InterPro" id="IPR016195">
    <property type="entry name" value="Pol/histidinol_Pase-like"/>
</dbReference>
<dbReference type="PANTHER" id="PTHR42924:SF3">
    <property type="entry name" value="POLYMERASE_HISTIDINOL PHOSPHATASE N-TERMINAL DOMAIN-CONTAINING PROTEIN"/>
    <property type="match status" value="1"/>
</dbReference>
<gene>
    <name evidence="2" type="ORF">SAMN06265340_101112</name>
</gene>
<dbReference type="InterPro" id="IPR003141">
    <property type="entry name" value="Pol/His_phosphatase_N"/>
</dbReference>
<evidence type="ECO:0000313" key="2">
    <source>
        <dbReference type="EMBL" id="SNR60171.1"/>
    </source>
</evidence>
<dbReference type="OrthoDB" id="9804333at2"/>
<name>A0A238XNQ4_9BACT</name>
<accession>A0A238XNQ4</accession>
<keyword evidence="3" id="KW-1185">Reference proteome</keyword>
<dbReference type="InterPro" id="IPR052018">
    <property type="entry name" value="PHP_domain"/>
</dbReference>
<evidence type="ECO:0000259" key="1">
    <source>
        <dbReference type="SMART" id="SM00481"/>
    </source>
</evidence>
<dbReference type="Gene3D" id="1.10.150.650">
    <property type="match status" value="1"/>
</dbReference>
<dbReference type="Pfam" id="PF02811">
    <property type="entry name" value="PHP"/>
    <property type="match status" value="1"/>
</dbReference>
<feature type="domain" description="Polymerase/histidinol phosphatase N-terminal" evidence="1">
    <location>
        <begin position="11"/>
        <end position="76"/>
    </location>
</feature>
<protein>
    <recommendedName>
        <fullName evidence="1">Polymerase/histidinol phosphatase N-terminal domain-containing protein</fullName>
    </recommendedName>
</protein>
<dbReference type="GO" id="GO:0004534">
    <property type="term" value="F:5'-3' RNA exonuclease activity"/>
    <property type="evidence" value="ECO:0007669"/>
    <property type="project" value="TreeGrafter"/>
</dbReference>
<dbReference type="GO" id="GO:0035312">
    <property type="term" value="F:5'-3' DNA exonuclease activity"/>
    <property type="evidence" value="ECO:0007669"/>
    <property type="project" value="TreeGrafter"/>
</dbReference>
<dbReference type="InterPro" id="IPR004013">
    <property type="entry name" value="PHP_dom"/>
</dbReference>
<dbReference type="SUPFAM" id="SSF89550">
    <property type="entry name" value="PHP domain-like"/>
    <property type="match status" value="1"/>
</dbReference>
<organism evidence="2 3">
    <name type="scientific">Desulfurobacterium atlanticum</name>
    <dbReference type="NCBI Taxonomy" id="240169"/>
    <lineage>
        <taxon>Bacteria</taxon>
        <taxon>Pseudomonadati</taxon>
        <taxon>Aquificota</taxon>
        <taxon>Aquificia</taxon>
        <taxon>Desulfurobacteriales</taxon>
        <taxon>Desulfurobacteriaceae</taxon>
        <taxon>Desulfurobacterium</taxon>
    </lineage>
</organism>
<reference evidence="3" key="1">
    <citation type="submission" date="2017-06" db="EMBL/GenBank/DDBJ databases">
        <authorList>
            <person name="Varghese N."/>
            <person name="Submissions S."/>
        </authorList>
    </citation>
    <scope>NUCLEOTIDE SEQUENCE [LARGE SCALE GENOMIC DNA]</scope>
    <source>
        <strain evidence="3">DSM 15668</strain>
    </source>
</reference>
<dbReference type="AlphaFoldDB" id="A0A238XNQ4"/>
<evidence type="ECO:0000313" key="3">
    <source>
        <dbReference type="Proteomes" id="UP000198405"/>
    </source>
</evidence>
<dbReference type="Gene3D" id="3.20.20.140">
    <property type="entry name" value="Metal-dependent hydrolases"/>
    <property type="match status" value="1"/>
</dbReference>
<dbReference type="CDD" id="cd07438">
    <property type="entry name" value="PHP_HisPPase_AMP"/>
    <property type="match status" value="1"/>
</dbReference>
<proteinExistence type="predicted"/>
<sequence length="282" mass="31629">MDSCSCQKVNVDLHMHTTCSDGTDSPGEIVKLAASKNLKVISITDHDTVSGVQKAVEVAKREGIEFIPGIEVTADTSFLPSDAEFHILGYFIDIESSAIKELVEFFSKTREKRNRLLIERLEDAGYDIHYEDVESLFGKNFGKPNIVTLLVEKKIVPTRKEAFSLIKKYRVKREKLDYREIFRLLKEANGIPVVAHPPTLKIPRNYYLSFFTKLKEEGLEGVEIIHSIHTPADVEALKGVVKELSLLSTGGSDYHGYNKPDIALGMLNIKLEDLNFGIFTGV</sequence>
<dbReference type="EMBL" id="FZOB01000001">
    <property type="protein sequence ID" value="SNR60171.1"/>
    <property type="molecule type" value="Genomic_DNA"/>
</dbReference>
<dbReference type="Proteomes" id="UP000198405">
    <property type="component" value="Unassembled WGS sequence"/>
</dbReference>
<dbReference type="PANTHER" id="PTHR42924">
    <property type="entry name" value="EXONUCLEASE"/>
    <property type="match status" value="1"/>
</dbReference>